<sequence>MTEPRRTLLHTSTIPVRWGDMDAYAHVNNTIYFRYCEQARVEWIEAMGYPVLTEAGTGPVIINAACTFLIPITYPATVIVRLYAGEPGRSSVMTWYDIRTEGDDRLFAEGSAKVVWMDHESGKSVPLPDALRQTLVV</sequence>
<gene>
    <name evidence="1" type="ORF">G3580_09615</name>
</gene>
<accession>A0A6C1B3A9</accession>
<dbReference type="SUPFAM" id="SSF54637">
    <property type="entry name" value="Thioesterase/thiol ester dehydrase-isomerase"/>
    <property type="match status" value="1"/>
</dbReference>
<dbReference type="GO" id="GO:0047617">
    <property type="term" value="F:fatty acyl-CoA hydrolase activity"/>
    <property type="evidence" value="ECO:0007669"/>
    <property type="project" value="TreeGrafter"/>
</dbReference>
<dbReference type="PANTHER" id="PTHR31793">
    <property type="entry name" value="4-HYDROXYBENZOYL-COA THIOESTERASE FAMILY MEMBER"/>
    <property type="match status" value="1"/>
</dbReference>
<organism evidence="1 2">
    <name type="scientific">Nitrogeniibacter mangrovi</name>
    <dbReference type="NCBI Taxonomy" id="2016596"/>
    <lineage>
        <taxon>Bacteria</taxon>
        <taxon>Pseudomonadati</taxon>
        <taxon>Pseudomonadota</taxon>
        <taxon>Betaproteobacteria</taxon>
        <taxon>Rhodocyclales</taxon>
        <taxon>Zoogloeaceae</taxon>
        <taxon>Nitrogeniibacter</taxon>
    </lineage>
</organism>
<name>A0A6C1B3A9_9RHOO</name>
<dbReference type="PANTHER" id="PTHR31793:SF24">
    <property type="entry name" value="LONG-CHAIN ACYL-COA THIOESTERASE FADM"/>
    <property type="match status" value="1"/>
</dbReference>
<dbReference type="Proteomes" id="UP000501991">
    <property type="component" value="Chromosome"/>
</dbReference>
<proteinExistence type="predicted"/>
<dbReference type="InterPro" id="IPR029069">
    <property type="entry name" value="HotDog_dom_sf"/>
</dbReference>
<dbReference type="AlphaFoldDB" id="A0A6C1B3A9"/>
<evidence type="ECO:0000313" key="2">
    <source>
        <dbReference type="Proteomes" id="UP000501991"/>
    </source>
</evidence>
<dbReference type="Pfam" id="PF13279">
    <property type="entry name" value="4HBT_2"/>
    <property type="match status" value="1"/>
</dbReference>
<reference evidence="1 2" key="1">
    <citation type="submission" date="2020-02" db="EMBL/GenBank/DDBJ databases">
        <title>Nitrogenibacter mangrovi gen. nov., sp. nov. isolated from mangrove sediment, a denitrifying betaproteobacterium.</title>
        <authorList>
            <person name="Liao H."/>
            <person name="Tian Y."/>
        </authorList>
    </citation>
    <scope>NUCLEOTIDE SEQUENCE [LARGE SCALE GENOMIC DNA]</scope>
    <source>
        <strain evidence="1 2">M9-3-2</strain>
    </source>
</reference>
<protein>
    <submittedName>
        <fullName evidence="1">Acyl-CoA thioesterase</fullName>
    </submittedName>
</protein>
<dbReference type="EMBL" id="CP048836">
    <property type="protein sequence ID" value="QID17873.1"/>
    <property type="molecule type" value="Genomic_DNA"/>
</dbReference>
<evidence type="ECO:0000313" key="1">
    <source>
        <dbReference type="EMBL" id="QID17873.1"/>
    </source>
</evidence>
<dbReference type="Gene3D" id="3.10.129.10">
    <property type="entry name" value="Hotdog Thioesterase"/>
    <property type="match status" value="1"/>
</dbReference>
<dbReference type="InterPro" id="IPR050563">
    <property type="entry name" value="4-hydroxybenzoyl-CoA_TE"/>
</dbReference>
<keyword evidence="2" id="KW-1185">Reference proteome</keyword>
<dbReference type="CDD" id="cd00586">
    <property type="entry name" value="4HBT"/>
    <property type="match status" value="1"/>
</dbReference>
<dbReference type="KEGG" id="azq:G3580_09615"/>
<dbReference type="RefSeq" id="WP_173765035.1">
    <property type="nucleotide sequence ID" value="NZ_CP048836.1"/>
</dbReference>